<comment type="subcellular location">
    <subcellularLocation>
        <location evidence="1">Nucleus</location>
    </subcellularLocation>
</comment>
<keyword evidence="3" id="KW-0539">Nucleus</keyword>
<comment type="similarity">
    <text evidence="2">Belongs to the NRDE2 family.</text>
</comment>
<evidence type="ECO:0000256" key="3">
    <source>
        <dbReference type="ARBA" id="ARBA00023242"/>
    </source>
</evidence>
<accession>A0ABD6EM66</accession>
<protein>
    <submittedName>
        <fullName evidence="4">Uncharacterized protein</fullName>
    </submittedName>
</protein>
<sequence length="545" mass="63011">MSKKPYKSDKEEYNDERSEYDKLENSYLSLAKTRKYPISRIWSDIERMRTVRFWRPLRDQKIDIDDPNRLVEYEDIRCVLVPLSQSTAVSLMLDILDRLGASIYNRCSVEPAYIMNVFCMQPDLSLPFHNFTGFLRRFFDTAASYIPQSRSFFISSYILSVKEAMIRTCPSSNVANRIAKELQKIVRDYDLSTNVACMATVAETFLSIGQLERAKQTSVIYLNQCSNIWELRASTGLVSFLRLVRVLLLSSEESQREYLLVSVADYGNISNVKNEAYDFTRVEKFYNDRIAELVQSSESNLWEGSALGLIASLATMFSYYGRRGGNRFPLFISTLYDLSKTLGQEALLSVETGIGILQNALKEHKELSPKVLIDILQESVVRFPKNLHILKQYINANLIGGRLEGLRRFLATPSTDLEVEIVRAYGSVYLELLRFRTLVDRADQGGQAPEVHKLRQILWSSSERLRHRDVTFCRMRLYIENERQDKEHANQAFYLALNEFAWSKDLIMDYVDIQPDEFSKLYDVMVEKDIRIFCEGGEEVNILLA</sequence>
<evidence type="ECO:0000256" key="2">
    <source>
        <dbReference type="ARBA" id="ARBA00009265"/>
    </source>
</evidence>
<reference evidence="4 5" key="1">
    <citation type="submission" date="2024-08" db="EMBL/GenBank/DDBJ databases">
        <title>Gnathostoma spinigerum genome.</title>
        <authorList>
            <person name="Gonzalez-Bertolin B."/>
            <person name="Monzon S."/>
            <person name="Zaballos A."/>
            <person name="Jimenez P."/>
            <person name="Dekumyoy P."/>
            <person name="Varona S."/>
            <person name="Cuesta I."/>
            <person name="Sumanam S."/>
            <person name="Adisakwattana P."/>
            <person name="Gasser R.B."/>
            <person name="Hernandez-Gonzalez A."/>
            <person name="Young N.D."/>
            <person name="Perteguer M.J."/>
        </authorList>
    </citation>
    <scope>NUCLEOTIDE SEQUENCE [LARGE SCALE GENOMIC DNA]</scope>
    <source>
        <strain evidence="4">AL3</strain>
        <tissue evidence="4">Liver</tissue>
    </source>
</reference>
<evidence type="ECO:0000256" key="1">
    <source>
        <dbReference type="ARBA" id="ARBA00004123"/>
    </source>
</evidence>
<proteinExistence type="inferred from homology"/>
<comment type="caution">
    <text evidence="4">The sequence shown here is derived from an EMBL/GenBank/DDBJ whole genome shotgun (WGS) entry which is preliminary data.</text>
</comment>
<dbReference type="GO" id="GO:0005634">
    <property type="term" value="C:nucleus"/>
    <property type="evidence" value="ECO:0007669"/>
    <property type="project" value="UniProtKB-SubCell"/>
</dbReference>
<dbReference type="AlphaFoldDB" id="A0ABD6EM66"/>
<dbReference type="PANTHER" id="PTHR13471:SF0">
    <property type="entry name" value="NUCLEAR EXOSOME REGULATOR NRDE2"/>
    <property type="match status" value="1"/>
</dbReference>
<dbReference type="InterPro" id="IPR013633">
    <property type="entry name" value="NRDE-2"/>
</dbReference>
<dbReference type="Proteomes" id="UP001608902">
    <property type="component" value="Unassembled WGS sequence"/>
</dbReference>
<evidence type="ECO:0000313" key="5">
    <source>
        <dbReference type="Proteomes" id="UP001608902"/>
    </source>
</evidence>
<evidence type="ECO:0000313" key="4">
    <source>
        <dbReference type="EMBL" id="MFH4978521.1"/>
    </source>
</evidence>
<keyword evidence="5" id="KW-1185">Reference proteome</keyword>
<organism evidence="4 5">
    <name type="scientific">Gnathostoma spinigerum</name>
    <dbReference type="NCBI Taxonomy" id="75299"/>
    <lineage>
        <taxon>Eukaryota</taxon>
        <taxon>Metazoa</taxon>
        <taxon>Ecdysozoa</taxon>
        <taxon>Nematoda</taxon>
        <taxon>Chromadorea</taxon>
        <taxon>Rhabditida</taxon>
        <taxon>Spirurina</taxon>
        <taxon>Gnathostomatomorpha</taxon>
        <taxon>Gnathostomatoidea</taxon>
        <taxon>Gnathostomatidae</taxon>
        <taxon>Gnathostoma</taxon>
    </lineage>
</organism>
<name>A0ABD6EM66_9BILA</name>
<gene>
    <name evidence="4" type="ORF">AB6A40_005230</name>
</gene>
<dbReference type="EMBL" id="JBGFUD010003271">
    <property type="protein sequence ID" value="MFH4978521.1"/>
    <property type="molecule type" value="Genomic_DNA"/>
</dbReference>
<dbReference type="PANTHER" id="PTHR13471">
    <property type="entry name" value="TETRATRICOPEPTIDE-LIKE HELICAL"/>
    <property type="match status" value="1"/>
</dbReference>